<feature type="compositionally biased region" description="Gly residues" evidence="1">
    <location>
        <begin position="84"/>
        <end position="151"/>
    </location>
</feature>
<evidence type="ECO:0008006" key="4">
    <source>
        <dbReference type="Google" id="ProtNLM"/>
    </source>
</evidence>
<organism evidence="3">
    <name type="scientific">Brassica oleracea</name>
    <name type="common">Wild cabbage</name>
    <dbReference type="NCBI Taxonomy" id="3712"/>
    <lineage>
        <taxon>Eukaryota</taxon>
        <taxon>Viridiplantae</taxon>
        <taxon>Streptophyta</taxon>
        <taxon>Embryophyta</taxon>
        <taxon>Tracheophyta</taxon>
        <taxon>Spermatophyta</taxon>
        <taxon>Magnoliopsida</taxon>
        <taxon>eudicotyledons</taxon>
        <taxon>Gunneridae</taxon>
        <taxon>Pentapetalae</taxon>
        <taxon>rosids</taxon>
        <taxon>malvids</taxon>
        <taxon>Brassicales</taxon>
        <taxon>Brassicaceae</taxon>
        <taxon>Brassiceae</taxon>
        <taxon>Brassica</taxon>
    </lineage>
</organism>
<dbReference type="EMBL" id="LR031875">
    <property type="protein sequence ID" value="VDD30503.1"/>
    <property type="molecule type" value="Genomic_DNA"/>
</dbReference>
<protein>
    <recommendedName>
        <fullName evidence="4">Glycine-rich protein</fullName>
    </recommendedName>
</protein>
<feature type="chain" id="PRO_5018022372" description="Glycine-rich protein" evidence="2">
    <location>
        <begin position="19"/>
        <end position="191"/>
    </location>
</feature>
<reference evidence="3" key="1">
    <citation type="submission" date="2018-11" db="EMBL/GenBank/DDBJ databases">
        <authorList>
            <consortium name="Genoscope - CEA"/>
            <person name="William W."/>
        </authorList>
    </citation>
    <scope>NUCLEOTIDE SEQUENCE</scope>
</reference>
<dbReference type="AlphaFoldDB" id="A0A3P6DGX1"/>
<feature type="signal peptide" evidence="2">
    <location>
        <begin position="1"/>
        <end position="18"/>
    </location>
</feature>
<evidence type="ECO:0000256" key="2">
    <source>
        <dbReference type="SAM" id="SignalP"/>
    </source>
</evidence>
<name>A0A3P6DGX1_BRAOL</name>
<sequence length="191" mass="20090">MNTRAFVVWCVLLASVLAATAVASVDDAKQGELKSSGKYGNCEHGGEVSFEEAHNAKNELNQGIGGFDEVIGGKEDESKYNQGGQKGGSGGGQGGQKGRGRGRQGGQKGGGRGGQGGQKGGGGGGQGGHKGGGGGGQGGQGGHKGGGGGWWPGRTQRRRRRWWPGRTQRRRWRWWPGRTQRRRRRGSRTRR</sequence>
<keyword evidence="2" id="KW-0732">Signal</keyword>
<feature type="region of interest" description="Disordered" evidence="1">
    <location>
        <begin position="64"/>
        <end position="191"/>
    </location>
</feature>
<gene>
    <name evidence="3" type="ORF">BOLC9T55826H</name>
</gene>
<proteinExistence type="predicted"/>
<accession>A0A3P6DGX1</accession>
<evidence type="ECO:0000256" key="1">
    <source>
        <dbReference type="SAM" id="MobiDB-lite"/>
    </source>
</evidence>
<feature type="compositionally biased region" description="Basic residues" evidence="1">
    <location>
        <begin position="155"/>
        <end position="191"/>
    </location>
</feature>
<evidence type="ECO:0000313" key="3">
    <source>
        <dbReference type="EMBL" id="VDD30503.1"/>
    </source>
</evidence>